<gene>
    <name evidence="3" type="ORF">TGEB3V08_LOCUS1912</name>
</gene>
<feature type="compositionally biased region" description="Basic and acidic residues" evidence="2">
    <location>
        <begin position="143"/>
        <end position="154"/>
    </location>
</feature>
<dbReference type="EMBL" id="OE839579">
    <property type="protein sequence ID" value="CAD7587748.1"/>
    <property type="molecule type" value="Genomic_DNA"/>
</dbReference>
<feature type="compositionally biased region" description="Basic and acidic residues" evidence="2">
    <location>
        <begin position="110"/>
        <end position="119"/>
    </location>
</feature>
<dbReference type="GO" id="GO:0030688">
    <property type="term" value="C:preribosome, small subunit precursor"/>
    <property type="evidence" value="ECO:0007669"/>
    <property type="project" value="TreeGrafter"/>
</dbReference>
<accession>A0A7R9JS39</accession>
<dbReference type="SUPFAM" id="SSF48371">
    <property type="entry name" value="ARM repeat"/>
    <property type="match status" value="1"/>
</dbReference>
<dbReference type="InterPro" id="IPR016024">
    <property type="entry name" value="ARM-type_fold"/>
</dbReference>
<protein>
    <submittedName>
        <fullName evidence="3">Uncharacterized protein</fullName>
    </submittedName>
</protein>
<dbReference type="InterPro" id="IPR001313">
    <property type="entry name" value="Pumilio_RNA-bd_rpt"/>
</dbReference>
<evidence type="ECO:0000313" key="3">
    <source>
        <dbReference type="EMBL" id="CAD7587748.1"/>
    </source>
</evidence>
<reference evidence="3" key="1">
    <citation type="submission" date="2020-11" db="EMBL/GenBank/DDBJ databases">
        <authorList>
            <person name="Tran Van P."/>
        </authorList>
    </citation>
    <scope>NUCLEOTIDE SEQUENCE</scope>
</reference>
<feature type="compositionally biased region" description="Polar residues" evidence="2">
    <location>
        <begin position="88"/>
        <end position="100"/>
    </location>
</feature>
<dbReference type="GO" id="GO:0000472">
    <property type="term" value="P:endonucleolytic cleavage to generate mature 5'-end of SSU-rRNA from (SSU-rRNA, 5.8S rRNA, LSU-rRNA)"/>
    <property type="evidence" value="ECO:0007669"/>
    <property type="project" value="TreeGrafter"/>
</dbReference>
<dbReference type="AlphaFoldDB" id="A0A7R9JS39"/>
<dbReference type="GO" id="GO:0030686">
    <property type="term" value="C:90S preribosome"/>
    <property type="evidence" value="ECO:0007669"/>
    <property type="project" value="TreeGrafter"/>
</dbReference>
<dbReference type="GO" id="GO:0000056">
    <property type="term" value="P:ribosomal small subunit export from nucleus"/>
    <property type="evidence" value="ECO:0007669"/>
    <property type="project" value="TreeGrafter"/>
</dbReference>
<dbReference type="PANTHER" id="PTHR13102">
    <property type="entry name" value="NUCLEOLAR PROTEIN 9"/>
    <property type="match status" value="1"/>
</dbReference>
<dbReference type="GO" id="GO:0000480">
    <property type="term" value="P:endonucleolytic cleavage in 5'-ETS of tricistronic rRNA transcript (SSU-rRNA, 5.8S rRNA, LSU-rRNA)"/>
    <property type="evidence" value="ECO:0007669"/>
    <property type="project" value="TreeGrafter"/>
</dbReference>
<dbReference type="SMART" id="SM00025">
    <property type="entry name" value="Pumilio"/>
    <property type="match status" value="3"/>
</dbReference>
<sequence>MDSLEGLTVKGVFDRIHGKELFYCSSHIGALVIEKMLDFANDKVLERFFLLFEENLQTLLHDPYASLVLMKLVYIAAARGKTEPKTWKGSSDQSPESNVNADKAVSNKEPVSKTKKGDDTASFIFPKKNETGDNLNTENDIVLGRDNDSSENESKGCTTDDESDSDESKVVDLDELSKILKEDEFQYDGISMMQERGESTVITQEGSHIDDESIKVSSVVKPAETRKSGDRSNEGRGKAAKRLVGKEVMVLRRSEFSCGSWFLKVARFALNNLEEFMWNPYAAQVVEEVLHNLSVSENTGCPSLYYLDNAYPIASQENINLLVQFADKFLSWPELAALAYNEVTAHLLKTLLNALSEVRSDATQKLAYKLLSDCFAYDEHSLSILICFKSRFPSIKRNYTKGINRDHSISVLPAFENMAASQLFNSVIYIASPELLNEIHKRCFKGRLLQLSLTELAVPLVNNLLDHCTDLDQHMMQALHCLSPPGDPKLFVSLLLSLQPEENILEDGLESFVVEQDGAQILINMFQFTRPMETAANFLQMAPEEMLILLNDSNGPSVLNAFLSSKYIEQACKASLVPALKGYLSTLACSQFGSTSLQFIWENGTLADCLTMVEELSLSEKILNRDECGSAIAVNFGLFHYGRSVQEWRNWYKETHSLAFDIELY</sequence>
<name>A0A7R9JS39_TIMGE</name>
<organism evidence="3">
    <name type="scientific">Timema genevievae</name>
    <name type="common">Walking stick</name>
    <dbReference type="NCBI Taxonomy" id="629358"/>
    <lineage>
        <taxon>Eukaryota</taxon>
        <taxon>Metazoa</taxon>
        <taxon>Ecdysozoa</taxon>
        <taxon>Arthropoda</taxon>
        <taxon>Hexapoda</taxon>
        <taxon>Insecta</taxon>
        <taxon>Pterygota</taxon>
        <taxon>Neoptera</taxon>
        <taxon>Polyneoptera</taxon>
        <taxon>Phasmatodea</taxon>
        <taxon>Timematodea</taxon>
        <taxon>Timematoidea</taxon>
        <taxon>Timematidae</taxon>
        <taxon>Timema</taxon>
    </lineage>
</organism>
<keyword evidence="1" id="KW-0677">Repeat</keyword>
<dbReference type="Gene3D" id="1.25.10.10">
    <property type="entry name" value="Leucine-rich Repeat Variant"/>
    <property type="match status" value="2"/>
</dbReference>
<dbReference type="GO" id="GO:0005730">
    <property type="term" value="C:nucleolus"/>
    <property type="evidence" value="ECO:0007669"/>
    <property type="project" value="TreeGrafter"/>
</dbReference>
<dbReference type="InterPro" id="IPR040000">
    <property type="entry name" value="NOP9"/>
</dbReference>
<dbReference type="GO" id="GO:0003723">
    <property type="term" value="F:RNA binding"/>
    <property type="evidence" value="ECO:0007669"/>
    <property type="project" value="InterPro"/>
</dbReference>
<dbReference type="InterPro" id="IPR018247">
    <property type="entry name" value="EF_Hand_1_Ca_BS"/>
</dbReference>
<evidence type="ECO:0000256" key="1">
    <source>
        <dbReference type="ARBA" id="ARBA00022737"/>
    </source>
</evidence>
<dbReference type="PANTHER" id="PTHR13102:SF0">
    <property type="entry name" value="NUCLEOLAR PROTEIN 9"/>
    <property type="match status" value="1"/>
</dbReference>
<dbReference type="GO" id="GO:0000447">
    <property type="term" value="P:endonucleolytic cleavage in ITS1 to separate SSU-rRNA from 5.8S rRNA and LSU-rRNA from tricistronic rRNA transcript (SSU-rRNA, 5.8S rRNA, LSU-rRNA)"/>
    <property type="evidence" value="ECO:0007669"/>
    <property type="project" value="TreeGrafter"/>
</dbReference>
<dbReference type="PROSITE" id="PS00018">
    <property type="entry name" value="EF_HAND_1"/>
    <property type="match status" value="1"/>
</dbReference>
<dbReference type="InterPro" id="IPR011989">
    <property type="entry name" value="ARM-like"/>
</dbReference>
<evidence type="ECO:0000256" key="2">
    <source>
        <dbReference type="SAM" id="MobiDB-lite"/>
    </source>
</evidence>
<feature type="region of interest" description="Disordered" evidence="2">
    <location>
        <begin position="84"/>
        <end position="169"/>
    </location>
</feature>
<dbReference type="Pfam" id="PF22493">
    <property type="entry name" value="PUF_NOP9"/>
    <property type="match status" value="1"/>
</dbReference>
<proteinExistence type="predicted"/>